<dbReference type="Pfam" id="PF02767">
    <property type="entry name" value="DNA_pol3_beta_2"/>
    <property type="match status" value="1"/>
</dbReference>
<dbReference type="InterPro" id="IPR001001">
    <property type="entry name" value="DNA_polIII_beta"/>
</dbReference>
<keyword evidence="4 10" id="KW-0963">Cytoplasm</keyword>
<dbReference type="Pfam" id="PF02768">
    <property type="entry name" value="DNA_pol3_beta_3"/>
    <property type="match status" value="1"/>
</dbReference>
<keyword evidence="7 10" id="KW-0235">DNA replication</keyword>
<dbReference type="SMART" id="SM00480">
    <property type="entry name" value="POL3Bc"/>
    <property type="match status" value="1"/>
</dbReference>
<comment type="caution">
    <text evidence="14">The sequence shown here is derived from an EMBL/GenBank/DDBJ whole genome shotgun (WGS) entry which is preliminary data.</text>
</comment>
<dbReference type="PANTHER" id="PTHR30478:SF0">
    <property type="entry name" value="BETA SLIDING CLAMP"/>
    <property type="match status" value="1"/>
</dbReference>
<evidence type="ECO:0000256" key="5">
    <source>
        <dbReference type="ARBA" id="ARBA00022679"/>
    </source>
</evidence>
<evidence type="ECO:0000259" key="13">
    <source>
        <dbReference type="Pfam" id="PF02768"/>
    </source>
</evidence>
<evidence type="ECO:0000313" key="15">
    <source>
        <dbReference type="Proteomes" id="UP001597221"/>
    </source>
</evidence>
<keyword evidence="15" id="KW-1185">Reference proteome</keyword>
<dbReference type="Proteomes" id="UP001597221">
    <property type="component" value="Unassembled WGS sequence"/>
</dbReference>
<sequence length="372" mass="40885">MKFTINKKTLIDGVNTSIGAISNKSQIPVLNGIYLNITQEGITLIGSNGDITIRTFIPATDGEDTIIQDIHEGSVVLQAKLLNSILRKLPEQSVSVEMDEGLRVIIKSGKSKFKLNGMDAAEYPKLPNTTDVNALEIESNVLKDIINQTVFAVSIVETRPILTGVNFKKQGEQLKFVATDSHRLSQIITDLDAPEDFDTTIPGISLKELNKVLPENEVVKLTVKNNMIFFEFGTTLFFSRILDGNYPETDRLIPNTEKTTVKVSNKELTSSLERALVLSDKPIVKLSIDGGIMASITSNTPEVGNLSEDVVLENFEGEDVVISFSAKFALEALKAIKDDNIIIGFNGPMRPFTFKAENDESTLQLVLPVRTV</sequence>
<evidence type="ECO:0000256" key="2">
    <source>
        <dbReference type="ARBA" id="ARBA00010752"/>
    </source>
</evidence>
<proteinExistence type="inferred from homology"/>
<keyword evidence="6 10" id="KW-0548">Nucleotidyltransferase</keyword>
<comment type="similarity">
    <text evidence="2 10">Belongs to the beta sliding clamp family.</text>
</comment>
<reference evidence="15" key="1">
    <citation type="journal article" date="2019" name="Int. J. Syst. Evol. Microbiol.">
        <title>The Global Catalogue of Microorganisms (GCM) 10K type strain sequencing project: providing services to taxonomists for standard genome sequencing and annotation.</title>
        <authorList>
            <consortium name="The Broad Institute Genomics Platform"/>
            <consortium name="The Broad Institute Genome Sequencing Center for Infectious Disease"/>
            <person name="Wu L."/>
            <person name="Ma J."/>
        </authorList>
    </citation>
    <scope>NUCLEOTIDE SEQUENCE [LARGE SCALE GENOMIC DNA]</scope>
    <source>
        <strain evidence="15">CGMCC 1.12376</strain>
    </source>
</reference>
<dbReference type="InterPro" id="IPR022635">
    <property type="entry name" value="DNA_polIII_beta_C"/>
</dbReference>
<feature type="domain" description="DNA polymerase III beta sliding clamp N-terminal" evidence="11">
    <location>
        <begin position="1"/>
        <end position="127"/>
    </location>
</feature>
<keyword evidence="8 10" id="KW-0239">DNA-directed DNA polymerase</keyword>
<accession>A0ABW4HWN0</accession>
<dbReference type="InterPro" id="IPR022634">
    <property type="entry name" value="DNA_polIII_beta_N"/>
</dbReference>
<comment type="subcellular location">
    <subcellularLocation>
        <location evidence="1 10">Cytoplasm</location>
    </subcellularLocation>
</comment>
<evidence type="ECO:0000256" key="6">
    <source>
        <dbReference type="ARBA" id="ARBA00022695"/>
    </source>
</evidence>
<evidence type="ECO:0000256" key="7">
    <source>
        <dbReference type="ARBA" id="ARBA00022705"/>
    </source>
</evidence>
<dbReference type="PANTHER" id="PTHR30478">
    <property type="entry name" value="DNA POLYMERASE III SUBUNIT BETA"/>
    <property type="match status" value="1"/>
</dbReference>
<protein>
    <recommendedName>
        <fullName evidence="3 10">Beta sliding clamp</fullName>
    </recommendedName>
</protein>
<dbReference type="InterPro" id="IPR046938">
    <property type="entry name" value="DNA_clamp_sf"/>
</dbReference>
<dbReference type="RefSeq" id="WP_379599265.1">
    <property type="nucleotide sequence ID" value="NZ_JBHUDE010000163.1"/>
</dbReference>
<dbReference type="CDD" id="cd00140">
    <property type="entry name" value="beta_clamp"/>
    <property type="match status" value="1"/>
</dbReference>
<evidence type="ECO:0000259" key="12">
    <source>
        <dbReference type="Pfam" id="PF02767"/>
    </source>
</evidence>
<gene>
    <name evidence="14" type="primary">dnaN</name>
    <name evidence="14" type="ORF">ACFSBH_19375</name>
</gene>
<feature type="domain" description="DNA polymerase III beta sliding clamp C-terminal" evidence="13">
    <location>
        <begin position="251"/>
        <end position="370"/>
    </location>
</feature>
<dbReference type="Gene3D" id="3.70.10.10">
    <property type="match status" value="1"/>
</dbReference>
<organism evidence="14 15">
    <name type="scientific">Oceanobacillus luteolus</name>
    <dbReference type="NCBI Taxonomy" id="1274358"/>
    <lineage>
        <taxon>Bacteria</taxon>
        <taxon>Bacillati</taxon>
        <taxon>Bacillota</taxon>
        <taxon>Bacilli</taxon>
        <taxon>Bacillales</taxon>
        <taxon>Bacillaceae</taxon>
        <taxon>Oceanobacillus</taxon>
    </lineage>
</organism>
<dbReference type="GO" id="GO:0003887">
    <property type="term" value="F:DNA-directed DNA polymerase activity"/>
    <property type="evidence" value="ECO:0007669"/>
    <property type="project" value="UniProtKB-EC"/>
</dbReference>
<name>A0ABW4HWN0_9BACI</name>
<dbReference type="EMBL" id="JBHUDE010000163">
    <property type="protein sequence ID" value="MFD1609783.1"/>
    <property type="molecule type" value="Genomic_DNA"/>
</dbReference>
<comment type="subunit">
    <text evidence="10">Forms a ring-shaped head-to-tail homodimer around DNA.</text>
</comment>
<evidence type="ECO:0000256" key="1">
    <source>
        <dbReference type="ARBA" id="ARBA00004496"/>
    </source>
</evidence>
<evidence type="ECO:0000259" key="11">
    <source>
        <dbReference type="Pfam" id="PF00712"/>
    </source>
</evidence>
<feature type="domain" description="DNA polymerase III beta sliding clamp central" evidence="12">
    <location>
        <begin position="136"/>
        <end position="248"/>
    </location>
</feature>
<dbReference type="Pfam" id="PF00712">
    <property type="entry name" value="DNA_pol3_beta"/>
    <property type="match status" value="1"/>
</dbReference>
<evidence type="ECO:0000256" key="8">
    <source>
        <dbReference type="ARBA" id="ARBA00022932"/>
    </source>
</evidence>
<evidence type="ECO:0000256" key="10">
    <source>
        <dbReference type="PIRNR" id="PIRNR000804"/>
    </source>
</evidence>
<dbReference type="SUPFAM" id="SSF55979">
    <property type="entry name" value="DNA clamp"/>
    <property type="match status" value="3"/>
</dbReference>
<evidence type="ECO:0000256" key="9">
    <source>
        <dbReference type="ARBA" id="ARBA00023125"/>
    </source>
</evidence>
<evidence type="ECO:0000256" key="3">
    <source>
        <dbReference type="ARBA" id="ARBA00021035"/>
    </source>
</evidence>
<comment type="function">
    <text evidence="10">Confers DNA tethering and processivity to DNA polymerases and other proteins. Acts as a clamp, forming a ring around DNA (a reaction catalyzed by the clamp-loading complex) which diffuses in an ATP-independent manner freely and bidirectionally along dsDNA. Initially characterized for its ability to contact the catalytic subunit of DNA polymerase III (Pol III), a complex, multichain enzyme responsible for most of the replicative synthesis in bacteria; Pol III exhibits 3'-5' exonuclease proofreading activity. The beta chain is required for initiation of replication as well as for processivity of DNA replication.</text>
</comment>
<dbReference type="NCBIfam" id="TIGR00663">
    <property type="entry name" value="dnan"/>
    <property type="match status" value="1"/>
</dbReference>
<dbReference type="Gene3D" id="3.10.150.10">
    <property type="entry name" value="DNA Polymerase III, subunit A, domain 2"/>
    <property type="match status" value="1"/>
</dbReference>
<dbReference type="PIRSF" id="PIRSF000804">
    <property type="entry name" value="DNA_pol_III_b"/>
    <property type="match status" value="1"/>
</dbReference>
<dbReference type="InterPro" id="IPR022637">
    <property type="entry name" value="DNA_polIII_beta_cen"/>
</dbReference>
<evidence type="ECO:0000256" key="4">
    <source>
        <dbReference type="ARBA" id="ARBA00022490"/>
    </source>
</evidence>
<keyword evidence="5 10" id="KW-0808">Transferase</keyword>
<keyword evidence="9" id="KW-0238">DNA-binding</keyword>
<evidence type="ECO:0000313" key="14">
    <source>
        <dbReference type="EMBL" id="MFD1609783.1"/>
    </source>
</evidence>